<keyword evidence="5" id="KW-0472">Membrane</keyword>
<dbReference type="PANTHER" id="PTHR47529:SF1">
    <property type="entry name" value="PERIPLASMIC CHAPERONE PPID"/>
    <property type="match status" value="1"/>
</dbReference>
<keyword evidence="9" id="KW-0413">Isomerase</keyword>
<dbReference type="InterPro" id="IPR000297">
    <property type="entry name" value="PPIase_PpiC"/>
</dbReference>
<organism evidence="9 10">
    <name type="scientific">Actomonas aquatica</name>
    <dbReference type="NCBI Taxonomy" id="2866162"/>
    <lineage>
        <taxon>Bacteria</taxon>
        <taxon>Pseudomonadati</taxon>
        <taxon>Verrucomicrobiota</taxon>
        <taxon>Opitutia</taxon>
        <taxon>Opitutales</taxon>
        <taxon>Opitutaceae</taxon>
        <taxon>Actomonas</taxon>
    </lineage>
</organism>
<evidence type="ECO:0000259" key="8">
    <source>
        <dbReference type="Pfam" id="PF13145"/>
    </source>
</evidence>
<keyword evidence="4" id="KW-1133">Transmembrane helix</keyword>
<gene>
    <name evidence="9" type="ORF">K1X11_006870</name>
</gene>
<dbReference type="RefSeq" id="WP_221030995.1">
    <property type="nucleotide sequence ID" value="NZ_CP139781.1"/>
</dbReference>
<dbReference type="GO" id="GO:0016853">
    <property type="term" value="F:isomerase activity"/>
    <property type="evidence" value="ECO:0007669"/>
    <property type="project" value="UniProtKB-KW"/>
</dbReference>
<comment type="similarity">
    <text evidence="7">Belongs to the PpiD chaperone family.</text>
</comment>
<evidence type="ECO:0000256" key="5">
    <source>
        <dbReference type="ARBA" id="ARBA00023136"/>
    </source>
</evidence>
<evidence type="ECO:0000256" key="7">
    <source>
        <dbReference type="ARBA" id="ARBA00038408"/>
    </source>
</evidence>
<dbReference type="Proteomes" id="UP000738431">
    <property type="component" value="Chromosome"/>
</dbReference>
<feature type="domain" description="PpiC" evidence="8">
    <location>
        <begin position="251"/>
        <end position="404"/>
    </location>
</feature>
<keyword evidence="6" id="KW-0143">Chaperone</keyword>
<reference evidence="9 10" key="1">
    <citation type="submission" date="2021-08" db="EMBL/GenBank/DDBJ databases">
        <authorList>
            <person name="Zhang D."/>
            <person name="Zhang A."/>
            <person name="Wang L."/>
        </authorList>
    </citation>
    <scope>NUCLEOTIDE SEQUENCE [LARGE SCALE GENOMIC DNA]</scope>
    <source>
        <strain evidence="9 10">WL0086</strain>
    </source>
</reference>
<name>A0ABZ1CBU9_9BACT</name>
<dbReference type="PANTHER" id="PTHR47529">
    <property type="entry name" value="PEPTIDYL-PROLYL CIS-TRANS ISOMERASE D"/>
    <property type="match status" value="1"/>
</dbReference>
<evidence type="ECO:0000256" key="4">
    <source>
        <dbReference type="ARBA" id="ARBA00022989"/>
    </source>
</evidence>
<evidence type="ECO:0000256" key="6">
    <source>
        <dbReference type="ARBA" id="ARBA00023186"/>
    </source>
</evidence>
<dbReference type="InterPro" id="IPR052029">
    <property type="entry name" value="PpiD_chaperone"/>
</dbReference>
<sequence length="557" mass="60522">MISWIQITFQRHFRIVFLVLLAVLIVAFVFTIGAAPGIGQADRSAQARTFFDLNLSSPEGQATLYQDASLSIMLQAGTMQVPQAQMQEFALQRYASLYLAKQLNLPGPTDAELEEFIQGVRTFSGPDGNFDPEAYATFRENLKEGGRFTEADIVRVLKGDFLARRVNNLLSGPGYVDESEVAFQLKQTDTVWTVNVARVDYASFAPTIEPSDEDLRTYFDNNGFRYETPAMVRVNYVEFPATRYLTQVQLTDDEVRAFYESNPARFPAPTTEEGETPTIGADLDADFLAVRDQVSAALRYERARSLAQHDAADLTVAIFDAKVSGDALGEFVATQGRTLRAGQPFPRNAPPAFLGGSGQAAAAAFQLDESRALSDALPTAAGAVVLVFQERIEPAPSAFEAVADRVRADYLENQKRERFVALGRQLRSSLESKLAAGTAFADAVADLDAKGATIKTESFADFTLMSRPQDFPFSILSSLQNLDAGDVSQMVITGQEGLITHAAAKVAPVLDESNPRYAEVKAQVASVNSSTTASAALRALIAEELGLDGEDHAGHDH</sequence>
<protein>
    <submittedName>
        <fullName evidence="9">Peptidyl-prolyl cis-trans isomerase</fullName>
    </submittedName>
</protein>
<evidence type="ECO:0000256" key="1">
    <source>
        <dbReference type="ARBA" id="ARBA00004401"/>
    </source>
</evidence>
<keyword evidence="2" id="KW-1003">Cell membrane</keyword>
<proteinExistence type="inferred from homology"/>
<dbReference type="SUPFAM" id="SSF109998">
    <property type="entry name" value="Triger factor/SurA peptide-binding domain-like"/>
    <property type="match status" value="1"/>
</dbReference>
<evidence type="ECO:0000313" key="9">
    <source>
        <dbReference type="EMBL" id="WRQ89125.1"/>
    </source>
</evidence>
<accession>A0ABZ1CBU9</accession>
<dbReference type="InterPro" id="IPR027304">
    <property type="entry name" value="Trigger_fact/SurA_dom_sf"/>
</dbReference>
<keyword evidence="3" id="KW-0812">Transmembrane</keyword>
<dbReference type="EMBL" id="CP139781">
    <property type="protein sequence ID" value="WRQ89125.1"/>
    <property type="molecule type" value="Genomic_DNA"/>
</dbReference>
<dbReference type="Pfam" id="PF13145">
    <property type="entry name" value="Rotamase_2"/>
    <property type="match status" value="1"/>
</dbReference>
<evidence type="ECO:0000256" key="2">
    <source>
        <dbReference type="ARBA" id="ARBA00022475"/>
    </source>
</evidence>
<reference evidence="9 10" key="2">
    <citation type="submission" date="2023-12" db="EMBL/GenBank/DDBJ databases">
        <title>Description of an unclassified Opitutus bacterium of Verrucomicrobiota.</title>
        <authorList>
            <person name="Zhang D.-F."/>
        </authorList>
    </citation>
    <scope>NUCLEOTIDE SEQUENCE [LARGE SCALE GENOMIC DNA]</scope>
    <source>
        <strain evidence="9 10">WL0086</strain>
    </source>
</reference>
<keyword evidence="10" id="KW-1185">Reference proteome</keyword>
<evidence type="ECO:0000256" key="3">
    <source>
        <dbReference type="ARBA" id="ARBA00022692"/>
    </source>
</evidence>
<comment type="subcellular location">
    <subcellularLocation>
        <location evidence="1">Cell membrane</location>
        <topology evidence="1">Single-pass type II membrane protein</topology>
    </subcellularLocation>
</comment>
<evidence type="ECO:0000313" key="10">
    <source>
        <dbReference type="Proteomes" id="UP000738431"/>
    </source>
</evidence>